<dbReference type="PROSITE" id="PS00018">
    <property type="entry name" value="EF_HAND_1"/>
    <property type="match status" value="1"/>
</dbReference>
<dbReference type="Proteomes" id="UP000435112">
    <property type="component" value="Unassembled WGS sequence"/>
</dbReference>
<dbReference type="PROSITE" id="PS50222">
    <property type="entry name" value="EF_HAND_2"/>
    <property type="match status" value="1"/>
</dbReference>
<dbReference type="EMBL" id="QXFU01000684">
    <property type="protein sequence ID" value="KAE9024525.1"/>
    <property type="molecule type" value="Genomic_DNA"/>
</dbReference>
<protein>
    <recommendedName>
        <fullName evidence="5">EF-hand domain-containing protein</fullName>
    </recommendedName>
</protein>
<dbReference type="Gene3D" id="1.10.238.10">
    <property type="entry name" value="EF-hand"/>
    <property type="match status" value="1"/>
</dbReference>
<evidence type="ECO:0000256" key="1">
    <source>
        <dbReference type="ARBA" id="ARBA00022723"/>
    </source>
</evidence>
<dbReference type="InterPro" id="IPR018247">
    <property type="entry name" value="EF_Hand_1_Ca_BS"/>
</dbReference>
<evidence type="ECO:0000256" key="2">
    <source>
        <dbReference type="ARBA" id="ARBA00022737"/>
    </source>
</evidence>
<gene>
    <name evidence="6" type="ORF">PR002_g11425</name>
</gene>
<keyword evidence="2" id="KW-0677">Repeat</keyword>
<keyword evidence="1" id="KW-0479">Metal-binding</keyword>
<dbReference type="PANTHER" id="PTHR45942">
    <property type="entry name" value="PROTEIN PHOSPATASE 3 REGULATORY SUBUNIT B ALPHA ISOFORM TYPE 1"/>
    <property type="match status" value="1"/>
</dbReference>
<feature type="compositionally biased region" description="Polar residues" evidence="4">
    <location>
        <begin position="95"/>
        <end position="123"/>
    </location>
</feature>
<feature type="compositionally biased region" description="Basic and acidic residues" evidence="4">
    <location>
        <begin position="147"/>
        <end position="161"/>
    </location>
</feature>
<dbReference type="SUPFAM" id="SSF47473">
    <property type="entry name" value="EF-hand"/>
    <property type="match status" value="1"/>
</dbReference>
<sequence length="451" mass="50041">MPQSKKADSKQQLDVSSGFSDALNREKLRTKSTKNDTPPQHRGSKVAPGIAADPDASSVNPTAAPPKRSSVAGTKAKNELASSKRSSVPAVKSQPALSTTAASKRSSTPVVKAQPESTSTAPQKRSGSAGKKRKSDTATPAATDPEQDPKENKGGDPEQDAKGLYDIFVQTRRCEELCSGLGLTMSDIRKMKRKYDDNDMYHSGEITQAEFFFMINEERRPLTLGIFKFADVPESQKFLSFDQYLLCVVSFAVLTKPELYQFVFDLYDADQSGALDEREVTKMSLELQSKQFHFPANVTAAINMLQGKEGRAALTPDDGLVDLGEFMKFAKSFPVAFYPIMNMQKNVRESTLGESYWSRITANKLRVQELTPVVKAEISKKRRHKLLLLHFSLPVFFTKSSRADGALLLYQWEEDHDIATYELLEIFKAACRTSLRRRAFTVSIPPAKNAS</sequence>
<evidence type="ECO:0000256" key="4">
    <source>
        <dbReference type="SAM" id="MobiDB-lite"/>
    </source>
</evidence>
<comment type="caution">
    <text evidence="6">The sequence shown here is derived from an EMBL/GenBank/DDBJ whole genome shotgun (WGS) entry which is preliminary data.</text>
</comment>
<evidence type="ECO:0000256" key="3">
    <source>
        <dbReference type="ARBA" id="ARBA00022837"/>
    </source>
</evidence>
<proteinExistence type="predicted"/>
<dbReference type="InterPro" id="IPR011992">
    <property type="entry name" value="EF-hand-dom_pair"/>
</dbReference>
<keyword evidence="3" id="KW-0106">Calcium</keyword>
<feature type="region of interest" description="Disordered" evidence="4">
    <location>
        <begin position="1"/>
        <end position="161"/>
    </location>
</feature>
<evidence type="ECO:0000313" key="6">
    <source>
        <dbReference type="EMBL" id="KAE9024525.1"/>
    </source>
</evidence>
<organism evidence="6 7">
    <name type="scientific">Phytophthora rubi</name>
    <dbReference type="NCBI Taxonomy" id="129364"/>
    <lineage>
        <taxon>Eukaryota</taxon>
        <taxon>Sar</taxon>
        <taxon>Stramenopiles</taxon>
        <taxon>Oomycota</taxon>
        <taxon>Peronosporomycetes</taxon>
        <taxon>Peronosporales</taxon>
        <taxon>Peronosporaceae</taxon>
        <taxon>Phytophthora</taxon>
    </lineage>
</organism>
<evidence type="ECO:0000259" key="5">
    <source>
        <dbReference type="PROSITE" id="PS50222"/>
    </source>
</evidence>
<feature type="domain" description="EF-hand" evidence="5">
    <location>
        <begin position="255"/>
        <end position="290"/>
    </location>
</feature>
<dbReference type="InterPro" id="IPR002048">
    <property type="entry name" value="EF_hand_dom"/>
</dbReference>
<reference evidence="6 7" key="1">
    <citation type="submission" date="2018-09" db="EMBL/GenBank/DDBJ databases">
        <title>Genomic investigation of the strawberry pathogen Phytophthora fragariae indicates pathogenicity is determined by transcriptional variation in three key races.</title>
        <authorList>
            <person name="Adams T.M."/>
            <person name="Armitage A.D."/>
            <person name="Sobczyk M.K."/>
            <person name="Bates H.J."/>
            <person name="Dunwell J.M."/>
            <person name="Nellist C.F."/>
            <person name="Harrison R.J."/>
        </authorList>
    </citation>
    <scope>NUCLEOTIDE SEQUENCE [LARGE SCALE GENOMIC DNA]</scope>
    <source>
        <strain evidence="6 7">SCRP324</strain>
    </source>
</reference>
<accession>A0A6A3M3Y6</accession>
<dbReference type="AlphaFoldDB" id="A0A6A3M3Y6"/>
<evidence type="ECO:0000313" key="7">
    <source>
        <dbReference type="Proteomes" id="UP000435112"/>
    </source>
</evidence>
<dbReference type="GO" id="GO:0005509">
    <property type="term" value="F:calcium ion binding"/>
    <property type="evidence" value="ECO:0007669"/>
    <property type="project" value="InterPro"/>
</dbReference>
<name>A0A6A3M3Y6_9STRA</name>
<dbReference type="OrthoDB" id="191686at2759"/>
<feature type="compositionally biased region" description="Basic and acidic residues" evidence="4">
    <location>
        <begin position="1"/>
        <end position="11"/>
    </location>
</feature>